<reference evidence="2 3" key="1">
    <citation type="journal article" date="2021" name="Plant Biotechnol. J.">
        <title>Multi-omics assisted identification of the key and species-specific regulatory components of drought-tolerant mechanisms in Gossypium stocksii.</title>
        <authorList>
            <person name="Yu D."/>
            <person name="Ke L."/>
            <person name="Zhang D."/>
            <person name="Wu Y."/>
            <person name="Sun Y."/>
            <person name="Mei J."/>
            <person name="Sun J."/>
            <person name="Sun Y."/>
        </authorList>
    </citation>
    <scope>NUCLEOTIDE SEQUENCE [LARGE SCALE GENOMIC DNA]</scope>
    <source>
        <strain evidence="3">cv. E1</strain>
        <tissue evidence="2">Leaf</tissue>
    </source>
</reference>
<protein>
    <submittedName>
        <fullName evidence="2">Uncharacterized protein</fullName>
    </submittedName>
</protein>
<organism evidence="2 3">
    <name type="scientific">Gossypium stocksii</name>
    <dbReference type="NCBI Taxonomy" id="47602"/>
    <lineage>
        <taxon>Eukaryota</taxon>
        <taxon>Viridiplantae</taxon>
        <taxon>Streptophyta</taxon>
        <taxon>Embryophyta</taxon>
        <taxon>Tracheophyta</taxon>
        <taxon>Spermatophyta</taxon>
        <taxon>Magnoliopsida</taxon>
        <taxon>eudicotyledons</taxon>
        <taxon>Gunneridae</taxon>
        <taxon>Pentapetalae</taxon>
        <taxon>rosids</taxon>
        <taxon>malvids</taxon>
        <taxon>Malvales</taxon>
        <taxon>Malvaceae</taxon>
        <taxon>Malvoideae</taxon>
        <taxon>Gossypium</taxon>
    </lineage>
</organism>
<dbReference type="Proteomes" id="UP000828251">
    <property type="component" value="Unassembled WGS sequence"/>
</dbReference>
<proteinExistence type="predicted"/>
<comment type="caution">
    <text evidence="2">The sequence shown here is derived from an EMBL/GenBank/DDBJ whole genome shotgun (WGS) entry which is preliminary data.</text>
</comment>
<accession>A0A9D3W0I7</accession>
<keyword evidence="3" id="KW-1185">Reference proteome</keyword>
<dbReference type="AlphaFoldDB" id="A0A9D3W0I7"/>
<feature type="region of interest" description="Disordered" evidence="1">
    <location>
        <begin position="1"/>
        <end position="29"/>
    </location>
</feature>
<name>A0A9D3W0I7_9ROSI</name>
<evidence type="ECO:0000313" key="3">
    <source>
        <dbReference type="Proteomes" id="UP000828251"/>
    </source>
</evidence>
<evidence type="ECO:0000313" key="2">
    <source>
        <dbReference type="EMBL" id="KAH1106926.1"/>
    </source>
</evidence>
<gene>
    <name evidence="2" type="ORF">J1N35_010694</name>
</gene>
<feature type="compositionally biased region" description="Basic and acidic residues" evidence="1">
    <location>
        <begin position="1"/>
        <end position="10"/>
    </location>
</feature>
<sequence length="64" mass="7438">MITEQKRETEDGSSEQSKYKKLKLPALRPPPPPPQYRCFIWLLSFSEETESIVPLEALISNFEN</sequence>
<dbReference type="EMBL" id="JAIQCV010000004">
    <property type="protein sequence ID" value="KAH1106926.1"/>
    <property type="molecule type" value="Genomic_DNA"/>
</dbReference>
<evidence type="ECO:0000256" key="1">
    <source>
        <dbReference type="SAM" id="MobiDB-lite"/>
    </source>
</evidence>